<proteinExistence type="predicted"/>
<name>A0AAV4Z3K5_9HYPH</name>
<dbReference type="Proteomes" id="UP001055307">
    <property type="component" value="Unassembled WGS sequence"/>
</dbReference>
<keyword evidence="3" id="KW-1185">Reference proteome</keyword>
<dbReference type="EMBL" id="BPQF01000007">
    <property type="protein sequence ID" value="GJD38581.1"/>
    <property type="molecule type" value="Genomic_DNA"/>
</dbReference>
<feature type="region of interest" description="Disordered" evidence="1">
    <location>
        <begin position="76"/>
        <end position="101"/>
    </location>
</feature>
<dbReference type="AlphaFoldDB" id="A0AAV4Z3K5"/>
<evidence type="ECO:0000313" key="2">
    <source>
        <dbReference type="EMBL" id="GJD38581.1"/>
    </source>
</evidence>
<accession>A0AAV4Z3K5</accession>
<reference evidence="2" key="1">
    <citation type="journal article" date="2016" name="Front. Microbiol.">
        <title>Genome Sequence of the Piezophilic, Mesophilic Sulfate-Reducing Bacterium Desulfovibrio indicus J2T.</title>
        <authorList>
            <person name="Cao J."/>
            <person name="Maignien L."/>
            <person name="Shao Z."/>
            <person name="Alain K."/>
            <person name="Jebbar M."/>
        </authorList>
    </citation>
    <scope>NUCLEOTIDE SEQUENCE</scope>
    <source>
        <strain evidence="2">DSM 21893</strain>
    </source>
</reference>
<comment type="caution">
    <text evidence="2">The sequence shown here is derived from an EMBL/GenBank/DDBJ whole genome shotgun (WGS) entry which is preliminary data.</text>
</comment>
<organism evidence="2 3">
    <name type="scientific">Methylobacterium bullatum</name>
    <dbReference type="NCBI Taxonomy" id="570505"/>
    <lineage>
        <taxon>Bacteria</taxon>
        <taxon>Pseudomonadati</taxon>
        <taxon>Pseudomonadota</taxon>
        <taxon>Alphaproteobacteria</taxon>
        <taxon>Hyphomicrobiales</taxon>
        <taxon>Methylobacteriaceae</taxon>
        <taxon>Methylobacterium</taxon>
    </lineage>
</organism>
<reference evidence="2" key="2">
    <citation type="submission" date="2021-08" db="EMBL/GenBank/DDBJ databases">
        <authorList>
            <person name="Tani A."/>
            <person name="Ola A."/>
            <person name="Ogura Y."/>
            <person name="Katsura K."/>
            <person name="Hayashi T."/>
        </authorList>
    </citation>
    <scope>NUCLEOTIDE SEQUENCE</scope>
    <source>
        <strain evidence="2">DSM 21893</strain>
    </source>
</reference>
<sequence length="101" mass="10987">MRRDGLPLLEGEGWGEVWSASEKVTHLTLSLSFQEREPAHPARCVNAVVFQETGLVLPVRCLNIVALRQGGIVGAQREIPPEMLGDQPAERAESDDPDGDA</sequence>
<evidence type="ECO:0000256" key="1">
    <source>
        <dbReference type="SAM" id="MobiDB-lite"/>
    </source>
</evidence>
<protein>
    <submittedName>
        <fullName evidence="2">Uncharacterized protein</fullName>
    </submittedName>
</protein>
<evidence type="ECO:0000313" key="3">
    <source>
        <dbReference type="Proteomes" id="UP001055307"/>
    </source>
</evidence>
<gene>
    <name evidence="2" type="ORF">OICFNHDK_1026</name>
</gene>